<keyword evidence="1" id="KW-0812">Transmembrane</keyword>
<sequence length="79" mass="8982">MKSIITGILNFFRLLLQPLVRILIRTQELSDQLNVMIRRAVGKYFGTFVDFGDLTGYVMLFILVGIVGILLLIVKLLNL</sequence>
<keyword evidence="1" id="KW-0472">Membrane</keyword>
<accession>A0A5R9CRG7</accession>
<organism evidence="2 3">
    <name type="scientific">Lentilactobacillus parafarraginis</name>
    <dbReference type="NCBI Taxonomy" id="390842"/>
    <lineage>
        <taxon>Bacteria</taxon>
        <taxon>Bacillati</taxon>
        <taxon>Bacillota</taxon>
        <taxon>Bacilli</taxon>
        <taxon>Lactobacillales</taxon>
        <taxon>Lactobacillaceae</taxon>
        <taxon>Lentilactobacillus</taxon>
    </lineage>
</organism>
<gene>
    <name evidence="2" type="ORF">FEZ41_10615</name>
</gene>
<evidence type="ECO:0000313" key="2">
    <source>
        <dbReference type="EMBL" id="TLQ17949.1"/>
    </source>
</evidence>
<dbReference type="EMBL" id="VBSX01000028">
    <property type="protein sequence ID" value="TLQ17949.1"/>
    <property type="molecule type" value="Genomic_DNA"/>
</dbReference>
<dbReference type="RefSeq" id="WP_054732727.1">
    <property type="nucleotide sequence ID" value="NZ_VBSX01000028.1"/>
</dbReference>
<feature type="transmembrane region" description="Helical" evidence="1">
    <location>
        <begin position="54"/>
        <end position="74"/>
    </location>
</feature>
<dbReference type="Proteomes" id="UP000305100">
    <property type="component" value="Unassembled WGS sequence"/>
</dbReference>
<name>A0A5R9CRG7_9LACO</name>
<evidence type="ECO:0000313" key="3">
    <source>
        <dbReference type="Proteomes" id="UP000305100"/>
    </source>
</evidence>
<protein>
    <submittedName>
        <fullName evidence="2">Uncharacterized protein</fullName>
    </submittedName>
</protein>
<evidence type="ECO:0000256" key="1">
    <source>
        <dbReference type="SAM" id="Phobius"/>
    </source>
</evidence>
<keyword evidence="1" id="KW-1133">Transmembrane helix</keyword>
<reference evidence="2 3" key="1">
    <citation type="submission" date="2019-05" db="EMBL/GenBank/DDBJ databases">
        <title>The metagenome of a microbial culture collection derived from dairy environment covers the genomic content of the human microbiome.</title>
        <authorList>
            <person name="Roder T."/>
            <person name="Wuthrich D."/>
            <person name="Sattari Z."/>
            <person name="Von Ah U."/>
            <person name="Bar C."/>
            <person name="Ronchi F."/>
            <person name="Macpherson A.J."/>
            <person name="Ganal-Vonarburg S.C."/>
            <person name="Bruggmann R."/>
            <person name="Vergeres G."/>
        </authorList>
    </citation>
    <scope>NUCLEOTIDE SEQUENCE [LARGE SCALE GENOMIC DNA]</scope>
    <source>
        <strain evidence="2 3">FAM 1079</strain>
    </source>
</reference>
<comment type="caution">
    <text evidence="2">The sequence shown here is derived from an EMBL/GenBank/DDBJ whole genome shotgun (WGS) entry which is preliminary data.</text>
</comment>
<proteinExistence type="predicted"/>
<dbReference type="AlphaFoldDB" id="A0A5R9CRG7"/>